<dbReference type="RefSeq" id="WP_151486486.1">
    <property type="nucleotide sequence ID" value="NZ_BAAAIN010000002.1"/>
</dbReference>
<organism evidence="1 2">
    <name type="scientific">Microbacterium maritypicum</name>
    <name type="common">Microbacterium liquefaciens</name>
    <dbReference type="NCBI Taxonomy" id="33918"/>
    <lineage>
        <taxon>Bacteria</taxon>
        <taxon>Bacillati</taxon>
        <taxon>Actinomycetota</taxon>
        <taxon>Actinomycetes</taxon>
        <taxon>Micrococcales</taxon>
        <taxon>Microbacteriaceae</taxon>
        <taxon>Microbacterium</taxon>
    </lineage>
</organism>
<gene>
    <name evidence="1" type="ORF">F6W70_09665</name>
</gene>
<dbReference type="EMBL" id="WAAQ01000001">
    <property type="protein sequence ID" value="KAB1887623.1"/>
    <property type="molecule type" value="Genomic_DNA"/>
</dbReference>
<dbReference type="Proteomes" id="UP000436027">
    <property type="component" value="Unassembled WGS sequence"/>
</dbReference>
<reference evidence="1 2" key="1">
    <citation type="submission" date="2019-09" db="EMBL/GenBank/DDBJ databases">
        <title>Whole genome sequencing of Microbacterium maritypicum.</title>
        <authorList>
            <person name="Lenchi N."/>
        </authorList>
    </citation>
    <scope>NUCLEOTIDE SEQUENCE [LARGE SCALE GENOMIC DNA]</scope>
    <source>
        <strain evidence="1 2">DSM 12512</strain>
    </source>
</reference>
<evidence type="ECO:0000313" key="1">
    <source>
        <dbReference type="EMBL" id="KAB1887623.1"/>
    </source>
</evidence>
<comment type="caution">
    <text evidence="1">The sequence shown here is derived from an EMBL/GenBank/DDBJ whole genome shotgun (WGS) entry which is preliminary data.</text>
</comment>
<name>A0AAD3X5U1_MICMQ</name>
<proteinExistence type="predicted"/>
<accession>A0AAD3X5U1</accession>
<evidence type="ECO:0000313" key="2">
    <source>
        <dbReference type="Proteomes" id="UP000436027"/>
    </source>
</evidence>
<sequence length="192" mass="21330">MPVDDDSLERLTRKLAPARIRDTLMFSALLQLVHELIKQSVLADVKGFFGFSDLFGEGEWIDAASKRNYEATVLSLAPGKPFDASALWLQHAEAITPEQRHRLTEIYAHRHHLTHGLAGFIVDVNREPDATILTDALQIAAAIDGFWKGVEKDLGSFDGHGDVDIEQVHSGRALLLQLCVDAYLRHDEPPDA</sequence>
<dbReference type="AlphaFoldDB" id="A0AAD3X5U1"/>
<protein>
    <submittedName>
        <fullName evidence="1">Uncharacterized protein</fullName>
    </submittedName>
</protein>